<keyword evidence="3" id="KW-0805">Transcription regulation</keyword>
<dbReference type="PANTHER" id="PTHR48111">
    <property type="entry name" value="REGULATOR OF RPOS"/>
    <property type="match status" value="1"/>
</dbReference>
<feature type="domain" description="OmpR/PhoB-type" evidence="9">
    <location>
        <begin position="123"/>
        <end position="215"/>
    </location>
</feature>
<protein>
    <submittedName>
        <fullName evidence="11">Putative response regulator ArlR</fullName>
    </submittedName>
    <submittedName>
        <fullName evidence="10">Winged helix family two component transcriptional regulator</fullName>
    </submittedName>
</protein>
<dbReference type="GO" id="GO:0032993">
    <property type="term" value="C:protein-DNA complex"/>
    <property type="evidence" value="ECO:0007669"/>
    <property type="project" value="TreeGrafter"/>
</dbReference>
<reference evidence="12" key="2">
    <citation type="submission" date="2016-01" db="EMBL/GenBank/DDBJ databases">
        <authorList>
            <person name="Mitreva M."/>
            <person name="Pepin K.H."/>
            <person name="Mihindukulasuriya K.A."/>
            <person name="Fulton R."/>
            <person name="Fronick C."/>
            <person name="O'Laughlin M."/>
            <person name="Miner T."/>
            <person name="Herter B."/>
            <person name="Rosa B.A."/>
            <person name="Cordes M."/>
            <person name="Tomlinson C."/>
            <person name="Wollam A."/>
            <person name="Palsikar V.B."/>
            <person name="Mardis E.R."/>
            <person name="Wilson R.K."/>
        </authorList>
    </citation>
    <scope>NUCLEOTIDE SEQUENCE [LARGE SCALE GENOMIC DNA]</scope>
    <source>
        <strain evidence="12">KA00185</strain>
    </source>
</reference>
<dbReference type="SMART" id="SM00862">
    <property type="entry name" value="Trans_reg_C"/>
    <property type="match status" value="1"/>
</dbReference>
<evidence type="ECO:0000256" key="3">
    <source>
        <dbReference type="ARBA" id="ARBA00023015"/>
    </source>
</evidence>
<keyword evidence="5" id="KW-0804">Transcription</keyword>
<evidence type="ECO:0000256" key="5">
    <source>
        <dbReference type="ARBA" id="ARBA00023163"/>
    </source>
</evidence>
<organism evidence="11 12">
    <name type="scientific">Leptotrichia wadei</name>
    <dbReference type="NCBI Taxonomy" id="157687"/>
    <lineage>
        <taxon>Bacteria</taxon>
        <taxon>Fusobacteriati</taxon>
        <taxon>Fusobacteriota</taxon>
        <taxon>Fusobacteriia</taxon>
        <taxon>Fusobacteriales</taxon>
        <taxon>Leptotrichiaceae</taxon>
        <taxon>Leptotrichia</taxon>
    </lineage>
</organism>
<dbReference type="Pfam" id="PF00486">
    <property type="entry name" value="Trans_reg_C"/>
    <property type="match status" value="1"/>
</dbReference>
<evidence type="ECO:0000313" key="11">
    <source>
        <dbReference type="EMBL" id="KXB68829.1"/>
    </source>
</evidence>
<evidence type="ECO:0000259" key="9">
    <source>
        <dbReference type="PROSITE" id="PS51755"/>
    </source>
</evidence>
<evidence type="ECO:0000256" key="6">
    <source>
        <dbReference type="PROSITE-ProRule" id="PRU00169"/>
    </source>
</evidence>
<dbReference type="GO" id="GO:0000976">
    <property type="term" value="F:transcription cis-regulatory region binding"/>
    <property type="evidence" value="ECO:0007669"/>
    <property type="project" value="TreeGrafter"/>
</dbReference>
<dbReference type="Gene3D" id="1.10.10.10">
    <property type="entry name" value="Winged helix-like DNA-binding domain superfamily/Winged helix DNA-binding domain"/>
    <property type="match status" value="1"/>
</dbReference>
<reference evidence="10 13" key="3">
    <citation type="submission" date="2019-07" db="EMBL/GenBank/DDBJ databases">
        <title>Complete Genome Sequence of Leptotrichia wadei Strain JMUB3934.</title>
        <authorList>
            <person name="Watanabe S."/>
            <person name="Cui L."/>
        </authorList>
    </citation>
    <scope>NUCLEOTIDE SEQUENCE [LARGE SCALE GENOMIC DNA]</scope>
    <source>
        <strain evidence="10 13">JMUB3934</strain>
    </source>
</reference>
<evidence type="ECO:0000256" key="1">
    <source>
        <dbReference type="ARBA" id="ARBA00022553"/>
    </source>
</evidence>
<evidence type="ECO:0000259" key="8">
    <source>
        <dbReference type="PROSITE" id="PS50110"/>
    </source>
</evidence>
<dbReference type="Pfam" id="PF00072">
    <property type="entry name" value="Response_reg"/>
    <property type="match status" value="1"/>
</dbReference>
<dbReference type="PROSITE" id="PS50110">
    <property type="entry name" value="RESPONSE_REGULATORY"/>
    <property type="match status" value="1"/>
</dbReference>
<feature type="modified residue" description="4-aspartylphosphate" evidence="6">
    <location>
        <position position="54"/>
    </location>
</feature>
<dbReference type="GO" id="GO:0005829">
    <property type="term" value="C:cytosol"/>
    <property type="evidence" value="ECO:0007669"/>
    <property type="project" value="TreeGrafter"/>
</dbReference>
<dbReference type="InterPro" id="IPR036388">
    <property type="entry name" value="WH-like_DNA-bd_sf"/>
</dbReference>
<dbReference type="InterPro" id="IPR001867">
    <property type="entry name" value="OmpR/PhoB-type_DNA-bd"/>
</dbReference>
<dbReference type="InterPro" id="IPR011006">
    <property type="entry name" value="CheY-like_superfamily"/>
</dbReference>
<feature type="DNA-binding region" description="OmpR/PhoB-type" evidence="7">
    <location>
        <begin position="123"/>
        <end position="215"/>
    </location>
</feature>
<dbReference type="GO" id="GO:0006355">
    <property type="term" value="P:regulation of DNA-templated transcription"/>
    <property type="evidence" value="ECO:0007669"/>
    <property type="project" value="InterPro"/>
</dbReference>
<dbReference type="PROSITE" id="PS51755">
    <property type="entry name" value="OMPR_PHOB"/>
    <property type="match status" value="1"/>
</dbReference>
<evidence type="ECO:0000313" key="13">
    <source>
        <dbReference type="Proteomes" id="UP000321501"/>
    </source>
</evidence>
<keyword evidence="1 6" id="KW-0597">Phosphoprotein</keyword>
<dbReference type="PANTHER" id="PTHR48111:SF1">
    <property type="entry name" value="TWO-COMPONENT RESPONSE REGULATOR ORR33"/>
    <property type="match status" value="1"/>
</dbReference>
<dbReference type="RefSeq" id="WP_060917559.1">
    <property type="nucleotide sequence ID" value="NZ_AP019835.1"/>
</dbReference>
<evidence type="ECO:0000256" key="7">
    <source>
        <dbReference type="PROSITE-ProRule" id="PRU01091"/>
    </source>
</evidence>
<keyword evidence="4 7" id="KW-0238">DNA-binding</keyword>
<dbReference type="PATRIC" id="fig|157687.3.peg.674"/>
<dbReference type="Proteomes" id="UP000321501">
    <property type="component" value="Chromosome"/>
</dbReference>
<dbReference type="AlphaFoldDB" id="A0A134AMD2"/>
<feature type="domain" description="Response regulatory" evidence="8">
    <location>
        <begin position="3"/>
        <end position="118"/>
    </location>
</feature>
<name>A0A134AMD2_9FUSO</name>
<dbReference type="EMBL" id="AP019835">
    <property type="protein sequence ID" value="BBM49780.1"/>
    <property type="molecule type" value="Genomic_DNA"/>
</dbReference>
<dbReference type="STRING" id="157687.HMPREF3180_00674"/>
<dbReference type="InterPro" id="IPR001789">
    <property type="entry name" value="Sig_transdc_resp-reg_receiver"/>
</dbReference>
<dbReference type="EMBL" id="LSDD01000037">
    <property type="protein sequence ID" value="KXB68829.1"/>
    <property type="molecule type" value="Genomic_DNA"/>
</dbReference>
<dbReference type="OrthoDB" id="9790442at2"/>
<dbReference type="InterPro" id="IPR039420">
    <property type="entry name" value="WalR-like"/>
</dbReference>
<dbReference type="SUPFAM" id="SSF52172">
    <property type="entry name" value="CheY-like"/>
    <property type="match status" value="1"/>
</dbReference>
<reference evidence="11" key="1">
    <citation type="submission" date="2016-01" db="EMBL/GenBank/DDBJ databases">
        <authorList>
            <person name="Oliw E.H."/>
        </authorList>
    </citation>
    <scope>NUCLEOTIDE SEQUENCE [LARGE SCALE GENOMIC DNA]</scope>
    <source>
        <strain evidence="11">KA00185</strain>
    </source>
</reference>
<sequence length="215" mass="24935">MGKILIVEDDKKISRILKLQLEHKNHEITIIENGIDALNEIDRKRDFYDLMLLDLGLPSMEGNDVCKNVRKISKVPIIVVSAKNNTEEKVELLKSGASDYVTKPFDFLELDARIDINIRKEKVSQIIYKTLKLNTENYSVYLEDRPILLTKTEFELVKLLTEHKEEIVSRDKIVEKIWGWDASDNLLDSTIKKIRQKLGKEKIKTVRGIGYILKI</sequence>
<keyword evidence="12" id="KW-1185">Reference proteome</keyword>
<dbReference type="Proteomes" id="UP000070483">
    <property type="component" value="Unassembled WGS sequence"/>
</dbReference>
<dbReference type="Gene3D" id="3.40.50.2300">
    <property type="match status" value="1"/>
</dbReference>
<proteinExistence type="predicted"/>
<evidence type="ECO:0000313" key="12">
    <source>
        <dbReference type="Proteomes" id="UP000070483"/>
    </source>
</evidence>
<evidence type="ECO:0000256" key="2">
    <source>
        <dbReference type="ARBA" id="ARBA00023012"/>
    </source>
</evidence>
<gene>
    <name evidence="11" type="ORF">HMPREF3180_00674</name>
    <name evidence="10" type="ORF">JMUB3934_1076</name>
</gene>
<dbReference type="GO" id="GO:0000156">
    <property type="term" value="F:phosphorelay response regulator activity"/>
    <property type="evidence" value="ECO:0007669"/>
    <property type="project" value="TreeGrafter"/>
</dbReference>
<dbReference type="CDD" id="cd00383">
    <property type="entry name" value="trans_reg_C"/>
    <property type="match status" value="1"/>
</dbReference>
<evidence type="ECO:0000256" key="4">
    <source>
        <dbReference type="ARBA" id="ARBA00023125"/>
    </source>
</evidence>
<evidence type="ECO:0000313" key="10">
    <source>
        <dbReference type="EMBL" id="BBM49780.1"/>
    </source>
</evidence>
<keyword evidence="2" id="KW-0902">Two-component regulatory system</keyword>
<accession>A0A134AMD2</accession>
<dbReference type="SMART" id="SM00448">
    <property type="entry name" value="REC"/>
    <property type="match status" value="1"/>
</dbReference>